<dbReference type="Proteomes" id="UP000655225">
    <property type="component" value="Unassembled WGS sequence"/>
</dbReference>
<dbReference type="PANTHER" id="PTHR37241">
    <property type="entry name" value="NEUROFILAMENT HEAVY PROTEIN"/>
    <property type="match status" value="1"/>
</dbReference>
<feature type="region of interest" description="Disordered" evidence="1">
    <location>
        <begin position="521"/>
        <end position="542"/>
    </location>
</feature>
<feature type="region of interest" description="Disordered" evidence="1">
    <location>
        <begin position="747"/>
        <end position="809"/>
    </location>
</feature>
<dbReference type="OMA" id="KICAGMK"/>
<feature type="compositionally biased region" description="Low complexity" evidence="1">
    <location>
        <begin position="760"/>
        <end position="787"/>
    </location>
</feature>
<keyword evidence="3" id="KW-1185">Reference proteome</keyword>
<dbReference type="AlphaFoldDB" id="A0A835DJV4"/>
<name>A0A835DJV4_TETSI</name>
<feature type="compositionally biased region" description="Basic and acidic residues" evidence="1">
    <location>
        <begin position="426"/>
        <end position="441"/>
    </location>
</feature>
<dbReference type="EMBL" id="JABCRI010000005">
    <property type="protein sequence ID" value="KAF8406171.1"/>
    <property type="molecule type" value="Genomic_DNA"/>
</dbReference>
<evidence type="ECO:0000313" key="2">
    <source>
        <dbReference type="EMBL" id="KAF8406171.1"/>
    </source>
</evidence>
<organism evidence="2 3">
    <name type="scientific">Tetracentron sinense</name>
    <name type="common">Spur-leaf</name>
    <dbReference type="NCBI Taxonomy" id="13715"/>
    <lineage>
        <taxon>Eukaryota</taxon>
        <taxon>Viridiplantae</taxon>
        <taxon>Streptophyta</taxon>
        <taxon>Embryophyta</taxon>
        <taxon>Tracheophyta</taxon>
        <taxon>Spermatophyta</taxon>
        <taxon>Magnoliopsida</taxon>
        <taxon>Trochodendrales</taxon>
        <taxon>Trochodendraceae</taxon>
        <taxon>Tetracentron</taxon>
    </lineage>
</organism>
<gene>
    <name evidence="2" type="ORF">HHK36_008251</name>
</gene>
<proteinExistence type="predicted"/>
<protein>
    <submittedName>
        <fullName evidence="2">Uncharacterized protein</fullName>
    </submittedName>
</protein>
<feature type="region of interest" description="Disordered" evidence="1">
    <location>
        <begin position="346"/>
        <end position="444"/>
    </location>
</feature>
<dbReference type="PANTHER" id="PTHR37241:SF1">
    <property type="entry name" value="NEUROFILAMENT HEAVY PROTEIN"/>
    <property type="match status" value="1"/>
</dbReference>
<feature type="region of interest" description="Disordered" evidence="1">
    <location>
        <begin position="462"/>
        <end position="490"/>
    </location>
</feature>
<accession>A0A835DJV4</accession>
<evidence type="ECO:0000256" key="1">
    <source>
        <dbReference type="SAM" id="MobiDB-lite"/>
    </source>
</evidence>
<comment type="caution">
    <text evidence="2">The sequence shown here is derived from an EMBL/GenBank/DDBJ whole genome shotgun (WGS) entry which is preliminary data.</text>
</comment>
<sequence length="809" mass="89782">MEEFQSSHFNNEGDEFYEEIEAPKFVDFSVPDLSLPDDKSWFCLRVVVGIDDLRFIKFVLALGCDQKHEEEMDPDAIYKSFVLRVMAARSPNLRLQKALNRQALSTNMKCALSAPAKSSKSRISRLTAITAISQKTAEAKVKVCPLPKLNSIRDAKAKQLAVASKGLTTPRYKKCLANPNSFRSVQNPKKTVVVPTNRVVAKALVFHTPKKIERTKTALGRTPVTEICAGMKKLDIISQRRKHVLGYSCKLIRDKRRDNKKSLSLDPSSRKLSAQKVKTRAEVSFLSRNGKGHEAKSSGCLKRESEGNFEKCQGSLLREGVDYDLSDMEIDGKSRDGSLEVCSVLGSSRNNEGNGHEDCPKSVKKSGNLGSTNATREEFIPSSDRSPVRENPQSVFSDVLSREASSLSNSEEDLEENGPPKFQTLEGERDESKEGSGHEENIGSNSLEWKILEEDLPVNQTSTAVGDESEAMESADKENALASDDDNRGLNFNNDHTERKIPGSHEVCRNLQKVARVLGKTSAATDSQGAKYRKTKPTNPKPFRLRTDERGILKEANLERRLHHTLKETTTVLRFPNVYSHRRHGNEIQQNGKSQGQCKHEKDIHEGDQIGSDKKVLKAQSVSYKLFLPLSRLNSSRCSAVKLTTLFNSQQQMRRAYPKTSKCAAEPTTPQRRIGLTHHKPSLVTVQLEDNKDKEDGKDKAAQKIESSLKMVKSPLLRQQLVRPQRVASVRKATVSIVSPARLSVIKETSSTISRPKEVSTTPKSAAATAPNSAAASRSSSQGRRPATIPKEPNFHSIHLPKSCTKKLA</sequence>
<evidence type="ECO:0000313" key="3">
    <source>
        <dbReference type="Proteomes" id="UP000655225"/>
    </source>
</evidence>
<reference evidence="2 3" key="1">
    <citation type="submission" date="2020-04" db="EMBL/GenBank/DDBJ databases">
        <title>Plant Genome Project.</title>
        <authorList>
            <person name="Zhang R.-G."/>
        </authorList>
    </citation>
    <scope>NUCLEOTIDE SEQUENCE [LARGE SCALE GENOMIC DNA]</scope>
    <source>
        <strain evidence="2">YNK0</strain>
        <tissue evidence="2">Leaf</tissue>
    </source>
</reference>
<dbReference type="OrthoDB" id="785936at2759"/>